<dbReference type="Proteomes" id="UP000266841">
    <property type="component" value="Unassembled WGS sequence"/>
</dbReference>
<organism evidence="2 3">
    <name type="scientific">Thalassiosira oceanica</name>
    <name type="common">Marine diatom</name>
    <dbReference type="NCBI Taxonomy" id="159749"/>
    <lineage>
        <taxon>Eukaryota</taxon>
        <taxon>Sar</taxon>
        <taxon>Stramenopiles</taxon>
        <taxon>Ochrophyta</taxon>
        <taxon>Bacillariophyta</taxon>
        <taxon>Coscinodiscophyceae</taxon>
        <taxon>Thalassiosirophycidae</taxon>
        <taxon>Thalassiosirales</taxon>
        <taxon>Thalassiosiraceae</taxon>
        <taxon>Thalassiosira</taxon>
    </lineage>
</organism>
<evidence type="ECO:0000313" key="3">
    <source>
        <dbReference type="Proteomes" id="UP000266841"/>
    </source>
</evidence>
<evidence type="ECO:0000313" key="2">
    <source>
        <dbReference type="EMBL" id="EJK66824.1"/>
    </source>
</evidence>
<proteinExistence type="predicted"/>
<feature type="compositionally biased region" description="Pro residues" evidence="1">
    <location>
        <begin position="146"/>
        <end position="156"/>
    </location>
</feature>
<feature type="region of interest" description="Disordered" evidence="1">
    <location>
        <begin position="1"/>
        <end position="41"/>
    </location>
</feature>
<protein>
    <submittedName>
        <fullName evidence="2">Uncharacterized protein</fullName>
    </submittedName>
</protein>
<feature type="region of interest" description="Disordered" evidence="1">
    <location>
        <begin position="139"/>
        <end position="177"/>
    </location>
</feature>
<comment type="caution">
    <text evidence="2">The sequence shown here is derived from an EMBL/GenBank/DDBJ whole genome shotgun (WGS) entry which is preliminary data.</text>
</comment>
<name>K0SPA7_THAOC</name>
<accession>K0SPA7</accession>
<dbReference type="EMBL" id="AGNL01014189">
    <property type="protein sequence ID" value="EJK66824.1"/>
    <property type="molecule type" value="Genomic_DNA"/>
</dbReference>
<gene>
    <name evidence="2" type="ORF">THAOC_12214</name>
</gene>
<feature type="non-terminal residue" evidence="2">
    <location>
        <position position="1"/>
    </location>
</feature>
<reference evidence="2 3" key="1">
    <citation type="journal article" date="2012" name="Genome Biol.">
        <title>Genome and low-iron response of an oceanic diatom adapted to chronic iron limitation.</title>
        <authorList>
            <person name="Lommer M."/>
            <person name="Specht M."/>
            <person name="Roy A.S."/>
            <person name="Kraemer L."/>
            <person name="Andreson R."/>
            <person name="Gutowska M.A."/>
            <person name="Wolf J."/>
            <person name="Bergner S.V."/>
            <person name="Schilhabel M.B."/>
            <person name="Klostermeier U.C."/>
            <person name="Beiko R.G."/>
            <person name="Rosenstiel P."/>
            <person name="Hippler M."/>
            <person name="Laroche J."/>
        </authorList>
    </citation>
    <scope>NUCLEOTIDE SEQUENCE [LARGE SCALE GENOMIC DNA]</scope>
    <source>
        <strain evidence="2 3">CCMP1005</strain>
    </source>
</reference>
<dbReference type="AlphaFoldDB" id="K0SPA7"/>
<evidence type="ECO:0000256" key="1">
    <source>
        <dbReference type="SAM" id="MobiDB-lite"/>
    </source>
</evidence>
<keyword evidence="3" id="KW-1185">Reference proteome</keyword>
<sequence>IRDGITTPRHVRPPEHGTDAPVAHPRPGYRSRSTPGPTAVDRRRWFGLDRCNGHGLKARPGHRGTSCLHRVQQRSTIWLFLFADMVVAVHGGHESTSIGSPTPLLRSRVVQRTHIYAEKTRGRGGDDDPTRSAADYFAAHTTAPATGPPATAPPNTLPRAIHPGADPEPMLGGGRLE</sequence>